<protein>
    <recommendedName>
        <fullName evidence="10">peptidoglycan glycosyltransferase</fullName>
        <ecNumber evidence="10">2.4.99.28</ecNumber>
    </recommendedName>
</protein>
<dbReference type="GO" id="GO:0004180">
    <property type="term" value="F:carboxypeptidase activity"/>
    <property type="evidence" value="ECO:0007669"/>
    <property type="project" value="UniProtKB-KW"/>
</dbReference>
<dbReference type="InterPro" id="IPR012338">
    <property type="entry name" value="Beta-lactam/transpept-like"/>
</dbReference>
<dbReference type="InterPro" id="IPR023346">
    <property type="entry name" value="Lysozyme-like_dom_sf"/>
</dbReference>
<dbReference type="EMBL" id="CACVAT010000350">
    <property type="protein sequence ID" value="CAA6820844.1"/>
    <property type="molecule type" value="Genomic_DNA"/>
</dbReference>
<evidence type="ECO:0000256" key="9">
    <source>
        <dbReference type="ARBA" id="ARBA00023268"/>
    </source>
</evidence>
<dbReference type="AlphaFoldDB" id="A0A6S6TN96"/>
<dbReference type="GO" id="GO:0009252">
    <property type="term" value="P:peptidoglycan biosynthetic process"/>
    <property type="evidence" value="ECO:0007669"/>
    <property type="project" value="UniProtKB-UniPathway"/>
</dbReference>
<evidence type="ECO:0000256" key="6">
    <source>
        <dbReference type="ARBA" id="ARBA00022676"/>
    </source>
</evidence>
<evidence type="ECO:0000313" key="15">
    <source>
        <dbReference type="EMBL" id="CAA6820844.1"/>
    </source>
</evidence>
<keyword evidence="7 15" id="KW-0808">Transferase</keyword>
<keyword evidence="4" id="KW-0121">Carboxypeptidase</keyword>
<dbReference type="GO" id="GO:0006508">
    <property type="term" value="P:proteolysis"/>
    <property type="evidence" value="ECO:0007669"/>
    <property type="project" value="UniProtKB-KW"/>
</dbReference>
<keyword evidence="6 15" id="KW-0328">Glycosyltransferase</keyword>
<sequence length="768" mass="85506">MVRVVYLILLLWLVFLGVDRMYPLPDPNRIGSVIVLAEDNTPLRAFADQQGVWRYPVTLDEVSPLYLEALLGYEDRWFYYHFGINPLALLRAGRQWIENGRIISGGSTLTMQVARILDLHSRSVSGKVQQMFRALQLEWHYSKDEILTFYLNLAPFGGPIEGVQTASYAYLHKPVKSLSHAEAALLAVLPQAPSRLRPDRHPEKAQRYRDKLLSRMEILGIWADDVVADARIEKVFKSGFRHPLSAPLFARRMKDDVKYQDESRIQTALDADFQWAVEDIIHSRLGVLPERASAAVLVMENKTGLVRAYAGSADFLSPGRFGHVDMVQGLRSPGSTLKPFLYGMAMDRGLLHSASLLSDVPLKVAGYAPRNFRGDYFGAVTVSQALQESLNVPAVDILQRLTPPLFSARLQNGGVDLVYPEHDLPNLSLILGGAGTRLENLVRGFSALARSGVTIKPRYTEKEAIEERRMLSPESSWIVNDILSGIEPPAGFSSRGMRLSWKTGTSYGFRDAWSVGVNERYTVGVWTGRPDGTPLPGQYGAHASGPLLFEVFQALPTPKRALKKPTTVSAKKICWPLGGAVEDTHKKHCHQIQQAWVIDGGIPVTLPSLHDRSWSAHVKEFWVNPATGLRVNAECSSKRRMQSSVVQWPFELFPWLSGNLLKQMRLPDFDASCPEILLASAERALSIKSFANNSIVQLPSGVDYGSVNLELLAVGGQGGYSWMVDGYPVGRDLSRQGIRHIFSEQGTYELMVLDEAGNVDKIDIRLIR</sequence>
<accession>A0A6S6TN96</accession>
<evidence type="ECO:0000256" key="11">
    <source>
        <dbReference type="ARBA" id="ARBA00049902"/>
    </source>
</evidence>
<name>A0A6S6TN96_9GAMM</name>
<reference evidence="15" key="1">
    <citation type="submission" date="2020-01" db="EMBL/GenBank/DDBJ databases">
        <authorList>
            <person name="Meier V. D."/>
            <person name="Meier V D."/>
        </authorList>
    </citation>
    <scope>NUCLEOTIDE SEQUENCE</scope>
    <source>
        <strain evidence="15">HLG_WM_MAG_09</strain>
    </source>
</reference>
<comment type="similarity">
    <text evidence="2">In the C-terminal section; belongs to the transpeptidase family.</text>
</comment>
<dbReference type="InterPro" id="IPR011815">
    <property type="entry name" value="PBP_1c"/>
</dbReference>
<evidence type="ECO:0000256" key="2">
    <source>
        <dbReference type="ARBA" id="ARBA00007090"/>
    </source>
</evidence>
<dbReference type="InterPro" id="IPR009647">
    <property type="entry name" value="PBP_C"/>
</dbReference>
<evidence type="ECO:0000256" key="8">
    <source>
        <dbReference type="ARBA" id="ARBA00022801"/>
    </source>
</evidence>
<dbReference type="GO" id="GO:0030288">
    <property type="term" value="C:outer membrane-bounded periplasmic space"/>
    <property type="evidence" value="ECO:0007669"/>
    <property type="project" value="TreeGrafter"/>
</dbReference>
<dbReference type="InterPro" id="IPR036950">
    <property type="entry name" value="PBP_transglycosylase"/>
</dbReference>
<keyword evidence="5" id="KW-0645">Protease</keyword>
<evidence type="ECO:0000256" key="3">
    <source>
        <dbReference type="ARBA" id="ARBA00007739"/>
    </source>
</evidence>
<comment type="catalytic activity">
    <reaction evidence="11">
        <text>[GlcNAc-(1-&gt;4)-Mur2Ac(oyl-L-Ala-gamma-D-Glu-L-Lys-D-Ala-D-Ala)](n)-di-trans,octa-cis-undecaprenyl diphosphate + beta-D-GlcNAc-(1-&gt;4)-Mur2Ac(oyl-L-Ala-gamma-D-Glu-L-Lys-D-Ala-D-Ala)-di-trans,octa-cis-undecaprenyl diphosphate = [GlcNAc-(1-&gt;4)-Mur2Ac(oyl-L-Ala-gamma-D-Glu-L-Lys-D-Ala-D-Ala)](n+1)-di-trans,octa-cis-undecaprenyl diphosphate + di-trans,octa-cis-undecaprenyl diphosphate + H(+)</text>
        <dbReference type="Rhea" id="RHEA:23708"/>
        <dbReference type="Rhea" id="RHEA-COMP:9602"/>
        <dbReference type="Rhea" id="RHEA-COMP:9603"/>
        <dbReference type="ChEBI" id="CHEBI:15378"/>
        <dbReference type="ChEBI" id="CHEBI:58405"/>
        <dbReference type="ChEBI" id="CHEBI:60033"/>
        <dbReference type="ChEBI" id="CHEBI:78435"/>
        <dbReference type="EC" id="2.4.99.28"/>
    </reaction>
</comment>
<dbReference type="Pfam" id="PF00912">
    <property type="entry name" value="Transgly"/>
    <property type="match status" value="1"/>
</dbReference>
<feature type="domain" description="Glycosyl transferase family 51" evidence="13">
    <location>
        <begin position="44"/>
        <end position="216"/>
    </location>
</feature>
<dbReference type="SUPFAM" id="SSF53955">
    <property type="entry name" value="Lysozyme-like"/>
    <property type="match status" value="1"/>
</dbReference>
<keyword evidence="8" id="KW-0378">Hydrolase</keyword>
<feature type="domain" description="Penicillin-binding C-terminal" evidence="14">
    <location>
        <begin position="680"/>
        <end position="764"/>
    </location>
</feature>
<dbReference type="InterPro" id="IPR001264">
    <property type="entry name" value="Glyco_trans_51"/>
</dbReference>
<evidence type="ECO:0000256" key="1">
    <source>
        <dbReference type="ARBA" id="ARBA00004752"/>
    </source>
</evidence>
<dbReference type="InterPro" id="IPR050396">
    <property type="entry name" value="Glycosyltr_51/Transpeptidase"/>
</dbReference>
<dbReference type="EC" id="2.4.99.28" evidence="10"/>
<gene>
    <name evidence="15" type="ORF">HELGO_WM15680</name>
</gene>
<comment type="similarity">
    <text evidence="3">In the N-terminal section; belongs to the glycosyltransferase 51 family.</text>
</comment>
<evidence type="ECO:0000256" key="4">
    <source>
        <dbReference type="ARBA" id="ARBA00022645"/>
    </source>
</evidence>
<evidence type="ECO:0000259" key="12">
    <source>
        <dbReference type="Pfam" id="PF00905"/>
    </source>
</evidence>
<dbReference type="Gene3D" id="3.40.710.10">
    <property type="entry name" value="DD-peptidase/beta-lactamase superfamily"/>
    <property type="match status" value="1"/>
</dbReference>
<evidence type="ECO:0000259" key="14">
    <source>
        <dbReference type="Pfam" id="PF06832"/>
    </source>
</evidence>
<dbReference type="Gene3D" id="1.10.3810.10">
    <property type="entry name" value="Biosynthetic peptidoglycan transglycosylase-like"/>
    <property type="match status" value="1"/>
</dbReference>
<organism evidence="15">
    <name type="scientific">uncultured Thiotrichaceae bacterium</name>
    <dbReference type="NCBI Taxonomy" id="298394"/>
    <lineage>
        <taxon>Bacteria</taxon>
        <taxon>Pseudomonadati</taxon>
        <taxon>Pseudomonadota</taxon>
        <taxon>Gammaproteobacteria</taxon>
        <taxon>Thiotrichales</taxon>
        <taxon>Thiotrichaceae</taxon>
        <taxon>environmental samples</taxon>
    </lineage>
</organism>
<keyword evidence="9" id="KW-0511">Multifunctional enzyme</keyword>
<evidence type="ECO:0000256" key="7">
    <source>
        <dbReference type="ARBA" id="ARBA00022679"/>
    </source>
</evidence>
<dbReference type="InterPro" id="IPR001460">
    <property type="entry name" value="PCN-bd_Tpept"/>
</dbReference>
<dbReference type="GO" id="GO:0008658">
    <property type="term" value="F:penicillin binding"/>
    <property type="evidence" value="ECO:0007669"/>
    <property type="project" value="InterPro"/>
</dbReference>
<feature type="domain" description="Penicillin-binding protein transpeptidase" evidence="12">
    <location>
        <begin position="295"/>
        <end position="515"/>
    </location>
</feature>
<evidence type="ECO:0000256" key="5">
    <source>
        <dbReference type="ARBA" id="ARBA00022670"/>
    </source>
</evidence>
<evidence type="ECO:0000256" key="10">
    <source>
        <dbReference type="ARBA" id="ARBA00044770"/>
    </source>
</evidence>
<evidence type="ECO:0000259" key="13">
    <source>
        <dbReference type="Pfam" id="PF00912"/>
    </source>
</evidence>
<dbReference type="UniPathway" id="UPA00219"/>
<dbReference type="NCBIfam" id="TIGR02073">
    <property type="entry name" value="PBP_1c"/>
    <property type="match status" value="1"/>
</dbReference>
<proteinExistence type="inferred from homology"/>
<dbReference type="Pfam" id="PF06832">
    <property type="entry name" value="BiPBP_C"/>
    <property type="match status" value="1"/>
</dbReference>
<dbReference type="Pfam" id="PF00905">
    <property type="entry name" value="Transpeptidase"/>
    <property type="match status" value="1"/>
</dbReference>
<dbReference type="PANTHER" id="PTHR32282:SF15">
    <property type="entry name" value="PENICILLIN-BINDING PROTEIN 1C"/>
    <property type="match status" value="1"/>
</dbReference>
<dbReference type="PANTHER" id="PTHR32282">
    <property type="entry name" value="BINDING PROTEIN TRANSPEPTIDASE, PUTATIVE-RELATED"/>
    <property type="match status" value="1"/>
</dbReference>
<dbReference type="GO" id="GO:0008955">
    <property type="term" value="F:peptidoglycan glycosyltransferase activity"/>
    <property type="evidence" value="ECO:0007669"/>
    <property type="project" value="UniProtKB-EC"/>
</dbReference>
<dbReference type="SUPFAM" id="SSF56601">
    <property type="entry name" value="beta-lactamase/transpeptidase-like"/>
    <property type="match status" value="1"/>
</dbReference>
<comment type="pathway">
    <text evidence="1">Cell wall biogenesis; peptidoglycan biosynthesis.</text>
</comment>